<accession>A0A1Q9EFK9</accession>
<sequence length="1208" mass="133594">MGQPQQLQKLPRQPPGADEEMERLIKKGYVKKLTVEEAEKYFGKPVVSRLGLIVKEKADGSKKRRIIVDALRSGANAQAICPERIVLPRPEDIHGILRDIKQAEPELRNLYFAKKIDRAEWGAEFIAADLVDAFTHLPVAEEELMQRVSRAGDGKHVYVFVALFFGHKTAPLLMCRLSALLSRLVQGLYSSAERLSLMLLTLSALGQLSWAKGDRGTSLVWIRVKFDLRWREGALFCEVPDKLRLDILGYLDKWSGMIPVAELRSVTGKLTWAVGIYKHARWAASMLYASLAAHEADVKTYEYEVDPKNAKLLGFELVYLAVCDAVSMELTIWSPSSPALPQEASMVLGTDHFPNTKEGHFSNTKAGHISNIKAGTVQNTKKIEGGTGRSRTKVAGQPRVAIEDEASRLSEFGKLLELKEKAKLQRTGPIDTPRRVPAPSPSWAECKKPAHSEGGHTVATQTLEEDFVAKQRATADRSRRPRSSIAPHGAHPSSAGERVVPHVATKLLVKSLNVDAKQASALGKLCRVFLAGAPRRTTLSVPKKEACSKSSVVAAPNWKGAKFAEALRVAEERDKEAFYEELRRVAQETKANEVEETDGFDKVNFKKNFEYLGADVSTRRTGRWLGFDFINDLEKEEDVVVDMTEEWNDLLVNEVDVGKISRAMLPMRGNGKGTRGEELRELKAKLERSSKLTVFTARDAGEAKAALQVAVFLTGLFCEHMQGILRTYQDARDQARDGGGVACASTGRVEPLKVLMYNAPIQHMVAYAEKVCPEALTRCQDIAGFLAGSHITAISNTQRPPTTDAPWVLVITFAGSARGRNMGALWDTDEIQRLVSKKNGMWPELGVKPGTWRPTTLYREVAEDCGVPVTGKGKGQGKGLLPTGVKRRSESPDAREGRYALLCGDYATAWWRYVFFTLQEEGQHDLQPGALAFPAGDFENGPREKGDQEAPNLPAPSGSAWVALTTEYLRPSKENVLNSWSHAAGTKLGGHSARRSGALFYVRAGLTIPEITFLGRWHSDLVFRYAEEAWEDKAWTTSAPPTRRQQKPKVGGPGARDGPGRSWARDTHDVSAGHTTSEPSRSPGGQAHEDRRQIESGPPDGPLPDDLFSIVEDEVRMAIRPQSPLYALRGAPGKLSPLRKVPAPLEKHRGKPPSAGCWPQRLRECLAEDLFRIPSGPAKCFHVRHARFRAQRESMRLKLRCALRWLQG</sequence>
<evidence type="ECO:0008006" key="4">
    <source>
        <dbReference type="Google" id="ProtNLM"/>
    </source>
</evidence>
<feature type="region of interest" description="Disordered" evidence="1">
    <location>
        <begin position="424"/>
        <end position="497"/>
    </location>
</feature>
<dbReference type="EMBL" id="LSRX01000165">
    <property type="protein sequence ID" value="OLQ06213.1"/>
    <property type="molecule type" value="Genomic_DNA"/>
</dbReference>
<comment type="caution">
    <text evidence="2">The sequence shown here is derived from an EMBL/GenBank/DDBJ whole genome shotgun (WGS) entry which is preliminary data.</text>
</comment>
<gene>
    <name evidence="2" type="ORF">AK812_SmicGene10520</name>
</gene>
<reference evidence="2 3" key="1">
    <citation type="submission" date="2016-02" db="EMBL/GenBank/DDBJ databases">
        <title>Genome analysis of coral dinoflagellate symbionts highlights evolutionary adaptations to a symbiotic lifestyle.</title>
        <authorList>
            <person name="Aranda M."/>
            <person name="Li Y."/>
            <person name="Liew Y.J."/>
            <person name="Baumgarten S."/>
            <person name="Simakov O."/>
            <person name="Wilson M."/>
            <person name="Piel J."/>
            <person name="Ashoor H."/>
            <person name="Bougouffa S."/>
            <person name="Bajic V.B."/>
            <person name="Ryu T."/>
            <person name="Ravasi T."/>
            <person name="Bayer T."/>
            <person name="Micklem G."/>
            <person name="Kim H."/>
            <person name="Bhak J."/>
            <person name="Lajeunesse T.C."/>
            <person name="Voolstra C.R."/>
        </authorList>
    </citation>
    <scope>NUCLEOTIDE SEQUENCE [LARGE SCALE GENOMIC DNA]</scope>
    <source>
        <strain evidence="2 3">CCMP2467</strain>
    </source>
</reference>
<protein>
    <recommendedName>
        <fullName evidence="4">Reverse transcriptase domain-containing protein</fullName>
    </recommendedName>
</protein>
<name>A0A1Q9EFK9_SYMMI</name>
<organism evidence="2 3">
    <name type="scientific">Symbiodinium microadriaticum</name>
    <name type="common">Dinoflagellate</name>
    <name type="synonym">Zooxanthella microadriatica</name>
    <dbReference type="NCBI Taxonomy" id="2951"/>
    <lineage>
        <taxon>Eukaryota</taxon>
        <taxon>Sar</taxon>
        <taxon>Alveolata</taxon>
        <taxon>Dinophyceae</taxon>
        <taxon>Suessiales</taxon>
        <taxon>Symbiodiniaceae</taxon>
        <taxon>Symbiodinium</taxon>
    </lineage>
</organism>
<dbReference type="Proteomes" id="UP000186817">
    <property type="component" value="Unassembled WGS sequence"/>
</dbReference>
<dbReference type="OrthoDB" id="408131at2759"/>
<evidence type="ECO:0000313" key="3">
    <source>
        <dbReference type="Proteomes" id="UP000186817"/>
    </source>
</evidence>
<evidence type="ECO:0000256" key="1">
    <source>
        <dbReference type="SAM" id="MobiDB-lite"/>
    </source>
</evidence>
<feature type="region of interest" description="Disordered" evidence="1">
    <location>
        <begin position="1034"/>
        <end position="1107"/>
    </location>
</feature>
<feature type="compositionally biased region" description="Basic and acidic residues" evidence="1">
    <location>
        <begin position="467"/>
        <end position="478"/>
    </location>
</feature>
<feature type="region of interest" description="Disordered" evidence="1">
    <location>
        <begin position="929"/>
        <end position="956"/>
    </location>
</feature>
<dbReference type="AlphaFoldDB" id="A0A1Q9EFK9"/>
<proteinExistence type="predicted"/>
<evidence type="ECO:0000313" key="2">
    <source>
        <dbReference type="EMBL" id="OLQ06213.1"/>
    </source>
</evidence>
<feature type="compositionally biased region" description="Basic and acidic residues" evidence="1">
    <location>
        <begin position="445"/>
        <end position="454"/>
    </location>
</feature>
<keyword evidence="3" id="KW-1185">Reference proteome</keyword>